<dbReference type="Pfam" id="PF22548">
    <property type="entry name" value="AEP-TOTE"/>
    <property type="match status" value="1"/>
</dbReference>
<dbReference type="AlphaFoldDB" id="A0A0S7WQ45"/>
<dbReference type="Proteomes" id="UP000052008">
    <property type="component" value="Unassembled WGS sequence"/>
</dbReference>
<dbReference type="InterPro" id="IPR054347">
    <property type="entry name" value="TOTE_primase"/>
</dbReference>
<organism evidence="2 3">
    <name type="scientific">candidate division TA06 bacterium DG_24</name>
    <dbReference type="NCBI Taxonomy" id="1703770"/>
    <lineage>
        <taxon>Bacteria</taxon>
        <taxon>Bacteria division TA06</taxon>
    </lineage>
</organism>
<evidence type="ECO:0000313" key="3">
    <source>
        <dbReference type="Proteomes" id="UP000052008"/>
    </source>
</evidence>
<protein>
    <recommendedName>
        <fullName evidence="1">TOTE conflict system primase domain-containing protein</fullName>
    </recommendedName>
</protein>
<gene>
    <name evidence="2" type="ORF">AMJ39_08215</name>
</gene>
<evidence type="ECO:0000259" key="1">
    <source>
        <dbReference type="Pfam" id="PF22548"/>
    </source>
</evidence>
<evidence type="ECO:0000313" key="2">
    <source>
        <dbReference type="EMBL" id="KPJ52274.1"/>
    </source>
</evidence>
<dbReference type="EMBL" id="LIZS01000067">
    <property type="protein sequence ID" value="KPJ52274.1"/>
    <property type="molecule type" value="Genomic_DNA"/>
</dbReference>
<proteinExistence type="predicted"/>
<accession>A0A0S7WQ45</accession>
<name>A0A0S7WQ45_UNCT6</name>
<feature type="non-terminal residue" evidence="2">
    <location>
        <position position="312"/>
    </location>
</feature>
<comment type="caution">
    <text evidence="2">The sequence shown here is derived from an EMBL/GenBank/DDBJ whole genome shotgun (WGS) entry which is preliminary data.</text>
</comment>
<sequence length="312" mass="34424">MKTEAERFLDLFHGGADHAHGTMKVDRETGENLSATTARGPLTVKMIEGHLQDRKGVGAIPIGRDGLARFGTIDVDDKRPGVEVDHAAIAQKIEDLGLPLVVTRSKSGGAHLWLFLTEPLEANVVRRALERWARSLGVKSYDEAGREQPVEIFPKQETLGGDDNGNWINLPLTGDGKRPAWIGGSWSNEVAEFVLLGERKRTDRGGLIDTGNPFEKGPTCLQEYHAAGVTEGIRNEFLFRAAIYFRLRYPADWKDRLEAYDKTHVSPPLGDGKKDSKGRTPLDVLIRQVESKDYAYPACLFGAERCTGACET</sequence>
<feature type="domain" description="TOTE conflict system primase" evidence="1">
    <location>
        <begin position="39"/>
        <end position="175"/>
    </location>
</feature>
<reference evidence="2 3" key="1">
    <citation type="journal article" date="2015" name="Microbiome">
        <title>Genomic resolution of linkages in carbon, nitrogen, and sulfur cycling among widespread estuary sediment bacteria.</title>
        <authorList>
            <person name="Baker B.J."/>
            <person name="Lazar C.S."/>
            <person name="Teske A.P."/>
            <person name="Dick G.J."/>
        </authorList>
    </citation>
    <scope>NUCLEOTIDE SEQUENCE [LARGE SCALE GENOMIC DNA]</scope>
    <source>
        <strain evidence="2">DG_24</strain>
    </source>
</reference>